<comment type="caution">
    <text evidence="2">The sequence shown here is derived from an EMBL/GenBank/DDBJ whole genome shotgun (WGS) entry which is preliminary data.</text>
</comment>
<dbReference type="AlphaFoldDB" id="A0AAD7SZR4"/>
<evidence type="ECO:0000259" key="1">
    <source>
        <dbReference type="PROSITE" id="PS50181"/>
    </source>
</evidence>
<dbReference type="InterPro" id="IPR001810">
    <property type="entry name" value="F-box_dom"/>
</dbReference>
<gene>
    <name evidence="2" type="ORF">AAFF_G00153930</name>
</gene>
<sequence>GDQSTISSAVEPLVHRNRSTVNRFFTFLSVTGQYQTAMALVGGVGASALPSELIVHIFSFLSARDKLRASAVCTRWRECLFYPALWTELKLRVGGGTNGSGSGIDETSKLEFLMRKIGSFVRELQLEFAPVEGYLSPMHGVEGRMEPSESDQQFPDHWKDAMNTYLDQVLCVLNSIRNNRNLQKLSLYGDTCILQDEGILDSAHFHQVDQGSKKIKEIQMLFEEVLANSRRVKWLSSAFMLGMVTPTSLATMSNPSATSLEHLSLLDNQLPSLVPAIELERLLNLRSLALDFCDFTTDMCRLLSRSDHMPLHRLSLLINGTVLASKPLDGTASEEDWKALVRHSGNLRVYIMALDVRSQDLLTVLKPSLPLERIHFDSYSTYTSVATVDLISLQYHKTLTHFILMRDDAGFPDLSDNRNEDPLVLLTWRCIHLSVLVIHGYTVWAHNLVAISRLRGPNLRVLAVSEESIDFDPDPVFYLEEDPVHNLIKEVSIGLGRVWQPMMDTSNVLSEPFQHFYREMQSFSEGM</sequence>
<dbReference type="InterPro" id="IPR036047">
    <property type="entry name" value="F-box-like_dom_sf"/>
</dbReference>
<evidence type="ECO:0000313" key="2">
    <source>
        <dbReference type="EMBL" id="KAJ8411755.1"/>
    </source>
</evidence>
<accession>A0AAD7SZR4</accession>
<dbReference type="Pfam" id="PF12937">
    <property type="entry name" value="F-box-like"/>
    <property type="match status" value="1"/>
</dbReference>
<name>A0AAD7SZR4_9TELE</name>
<dbReference type="CDD" id="cd22104">
    <property type="entry name" value="F-box_FBXO33"/>
    <property type="match status" value="1"/>
</dbReference>
<dbReference type="SUPFAM" id="SSF52047">
    <property type="entry name" value="RNI-like"/>
    <property type="match status" value="1"/>
</dbReference>
<dbReference type="Gene3D" id="1.20.1280.50">
    <property type="match status" value="1"/>
</dbReference>
<feature type="domain" description="F-box" evidence="1">
    <location>
        <begin position="43"/>
        <end position="89"/>
    </location>
</feature>
<dbReference type="GO" id="GO:0031398">
    <property type="term" value="P:positive regulation of protein ubiquitination"/>
    <property type="evidence" value="ECO:0007669"/>
    <property type="project" value="TreeGrafter"/>
</dbReference>
<dbReference type="SMART" id="SM00256">
    <property type="entry name" value="FBOX"/>
    <property type="match status" value="1"/>
</dbReference>
<dbReference type="EMBL" id="JAINUG010000021">
    <property type="protein sequence ID" value="KAJ8411755.1"/>
    <property type="molecule type" value="Genomic_DNA"/>
</dbReference>
<keyword evidence="3" id="KW-1185">Reference proteome</keyword>
<proteinExistence type="predicted"/>
<dbReference type="PANTHER" id="PTHR20933">
    <property type="entry name" value="F-BOX ONLY PROTEIN 33"/>
    <property type="match status" value="1"/>
</dbReference>
<dbReference type="PANTHER" id="PTHR20933:SF3">
    <property type="entry name" value="F-BOX ONLY PROTEIN 33"/>
    <property type="match status" value="1"/>
</dbReference>
<dbReference type="Gene3D" id="3.80.10.10">
    <property type="entry name" value="Ribonuclease Inhibitor"/>
    <property type="match status" value="1"/>
</dbReference>
<organism evidence="2 3">
    <name type="scientific">Aldrovandia affinis</name>
    <dbReference type="NCBI Taxonomy" id="143900"/>
    <lineage>
        <taxon>Eukaryota</taxon>
        <taxon>Metazoa</taxon>
        <taxon>Chordata</taxon>
        <taxon>Craniata</taxon>
        <taxon>Vertebrata</taxon>
        <taxon>Euteleostomi</taxon>
        <taxon>Actinopterygii</taxon>
        <taxon>Neopterygii</taxon>
        <taxon>Teleostei</taxon>
        <taxon>Notacanthiformes</taxon>
        <taxon>Halosauridae</taxon>
        <taxon>Aldrovandia</taxon>
    </lineage>
</organism>
<evidence type="ECO:0000313" key="3">
    <source>
        <dbReference type="Proteomes" id="UP001221898"/>
    </source>
</evidence>
<dbReference type="SUPFAM" id="SSF81383">
    <property type="entry name" value="F-box domain"/>
    <property type="match status" value="1"/>
</dbReference>
<feature type="non-terminal residue" evidence="2">
    <location>
        <position position="527"/>
    </location>
</feature>
<dbReference type="Proteomes" id="UP001221898">
    <property type="component" value="Unassembled WGS sequence"/>
</dbReference>
<dbReference type="InterPro" id="IPR032675">
    <property type="entry name" value="LRR_dom_sf"/>
</dbReference>
<dbReference type="PROSITE" id="PS50181">
    <property type="entry name" value="FBOX"/>
    <property type="match status" value="1"/>
</dbReference>
<protein>
    <recommendedName>
        <fullName evidence="1">F-box domain-containing protein</fullName>
    </recommendedName>
</protein>
<reference evidence="2" key="1">
    <citation type="journal article" date="2023" name="Science">
        <title>Genome structures resolve the early diversification of teleost fishes.</title>
        <authorList>
            <person name="Parey E."/>
            <person name="Louis A."/>
            <person name="Montfort J."/>
            <person name="Bouchez O."/>
            <person name="Roques C."/>
            <person name="Iampietro C."/>
            <person name="Lluch J."/>
            <person name="Castinel A."/>
            <person name="Donnadieu C."/>
            <person name="Desvignes T."/>
            <person name="Floi Bucao C."/>
            <person name="Jouanno E."/>
            <person name="Wen M."/>
            <person name="Mejri S."/>
            <person name="Dirks R."/>
            <person name="Jansen H."/>
            <person name="Henkel C."/>
            <person name="Chen W.J."/>
            <person name="Zahm M."/>
            <person name="Cabau C."/>
            <person name="Klopp C."/>
            <person name="Thompson A.W."/>
            <person name="Robinson-Rechavi M."/>
            <person name="Braasch I."/>
            <person name="Lecointre G."/>
            <person name="Bobe J."/>
            <person name="Postlethwait J.H."/>
            <person name="Berthelot C."/>
            <person name="Roest Crollius H."/>
            <person name="Guiguen Y."/>
        </authorList>
    </citation>
    <scope>NUCLEOTIDE SEQUENCE</scope>
    <source>
        <strain evidence="2">NC1722</strain>
    </source>
</reference>